<dbReference type="PANTHER" id="PTHR32182">
    <property type="entry name" value="DNA REPLICATION AND REPAIR PROTEIN RECF"/>
    <property type="match status" value="1"/>
</dbReference>
<sequence>MLKKLYVHNFKCLQNFEFNLNDLHSAFLLGKNGSGKTTIFEAIEIFQKIGQGITSLEDLFDEASFHFNNTSLPIELKLEVHIDKKKYIYNLVIEFPKNFISPRVKNEELLCNGRVILSREGGKTRVKQVSNFSLDWHHIGLPLISVNSKKDSLEIFRRWLKNIIIISPFPRHFHDLSKKESPVLAREGENLIDWLRYLLSSNPSLYSVMYDFLKKRMPDLEVFKFENLGRDDRRLIFEFKNSRKSKVLDFSQLSDGEKIVCLGAAILAGQKNNSNILCLWDEPDNFISLTEVKHFTMEFRRAFENSSTAPQLIICSHNERVINSFSNHNIFVLKKRSHLLSTEILLLEDINYASHTVIDAYEHDELDS</sequence>
<dbReference type="InterPro" id="IPR027417">
    <property type="entry name" value="P-loop_NTPase"/>
</dbReference>
<dbReference type="InterPro" id="IPR003959">
    <property type="entry name" value="ATPase_AAA_core"/>
</dbReference>
<feature type="domain" description="ATPase AAA-type core" evidence="1">
    <location>
        <begin position="26"/>
        <end position="322"/>
    </location>
</feature>
<reference evidence="2" key="1">
    <citation type="submission" date="2020-01" db="EMBL/GenBank/DDBJ databases">
        <authorList>
            <person name="Meier V. D."/>
            <person name="Meier V D."/>
        </authorList>
    </citation>
    <scope>NUCLEOTIDE SEQUENCE</scope>
    <source>
        <strain evidence="2">HLG_WM_MAG_03</strain>
    </source>
</reference>
<organism evidence="2">
    <name type="scientific">uncultured Sulfurovum sp</name>
    <dbReference type="NCBI Taxonomy" id="269237"/>
    <lineage>
        <taxon>Bacteria</taxon>
        <taxon>Pseudomonadati</taxon>
        <taxon>Campylobacterota</taxon>
        <taxon>Epsilonproteobacteria</taxon>
        <taxon>Campylobacterales</taxon>
        <taxon>Sulfurovaceae</taxon>
        <taxon>Sulfurovum</taxon>
        <taxon>environmental samples</taxon>
    </lineage>
</organism>
<dbReference type="Pfam" id="PF13304">
    <property type="entry name" value="AAA_21"/>
    <property type="match status" value="1"/>
</dbReference>
<dbReference type="SUPFAM" id="SSF52540">
    <property type="entry name" value="P-loop containing nucleoside triphosphate hydrolases"/>
    <property type="match status" value="1"/>
</dbReference>
<protein>
    <submittedName>
        <fullName evidence="2">ATPase</fullName>
    </submittedName>
</protein>
<dbReference type="GO" id="GO:0005524">
    <property type="term" value="F:ATP binding"/>
    <property type="evidence" value="ECO:0007669"/>
    <property type="project" value="InterPro"/>
</dbReference>
<dbReference type="GO" id="GO:0006302">
    <property type="term" value="P:double-strand break repair"/>
    <property type="evidence" value="ECO:0007669"/>
    <property type="project" value="TreeGrafter"/>
</dbReference>
<dbReference type="EMBL" id="CACVAR010000258">
    <property type="protein sequence ID" value="CAA6815864.1"/>
    <property type="molecule type" value="Genomic_DNA"/>
</dbReference>
<dbReference type="AlphaFoldDB" id="A0A6S6T9Z4"/>
<gene>
    <name evidence="2" type="ORF">HELGO_WM47105</name>
</gene>
<accession>A0A6S6T9Z4</accession>
<dbReference type="GO" id="GO:0016887">
    <property type="term" value="F:ATP hydrolysis activity"/>
    <property type="evidence" value="ECO:0007669"/>
    <property type="project" value="InterPro"/>
</dbReference>
<evidence type="ECO:0000313" key="2">
    <source>
        <dbReference type="EMBL" id="CAA6815864.1"/>
    </source>
</evidence>
<dbReference type="GO" id="GO:0000731">
    <property type="term" value="P:DNA synthesis involved in DNA repair"/>
    <property type="evidence" value="ECO:0007669"/>
    <property type="project" value="TreeGrafter"/>
</dbReference>
<dbReference type="Gene3D" id="3.40.50.300">
    <property type="entry name" value="P-loop containing nucleotide triphosphate hydrolases"/>
    <property type="match status" value="2"/>
</dbReference>
<proteinExistence type="predicted"/>
<evidence type="ECO:0000259" key="1">
    <source>
        <dbReference type="Pfam" id="PF13304"/>
    </source>
</evidence>
<name>A0A6S6T9Z4_9BACT</name>
<dbReference type="PANTHER" id="PTHR32182:SF23">
    <property type="entry name" value="ATP BINDING PROTEIN"/>
    <property type="match status" value="1"/>
</dbReference>